<dbReference type="Proteomes" id="UP000075886">
    <property type="component" value="Unassembled WGS sequence"/>
</dbReference>
<reference evidence="3" key="1">
    <citation type="submission" date="2014-01" db="EMBL/GenBank/DDBJ databases">
        <title>The Genome Sequence of Anopheles farauti FAR1 (V2).</title>
        <authorList>
            <consortium name="The Broad Institute Genomics Platform"/>
            <person name="Neafsey D.E."/>
            <person name="Besansky N."/>
            <person name="Howell P."/>
            <person name="Walton C."/>
            <person name="Young S.K."/>
            <person name="Zeng Q."/>
            <person name="Gargeya S."/>
            <person name="Fitzgerald M."/>
            <person name="Haas B."/>
            <person name="Abouelleil A."/>
            <person name="Allen A.W."/>
            <person name="Alvarado L."/>
            <person name="Arachchi H.M."/>
            <person name="Berlin A.M."/>
            <person name="Chapman S.B."/>
            <person name="Gainer-Dewar J."/>
            <person name="Goldberg J."/>
            <person name="Griggs A."/>
            <person name="Gujja S."/>
            <person name="Hansen M."/>
            <person name="Howarth C."/>
            <person name="Imamovic A."/>
            <person name="Ireland A."/>
            <person name="Larimer J."/>
            <person name="McCowan C."/>
            <person name="Murphy C."/>
            <person name="Pearson M."/>
            <person name="Poon T.W."/>
            <person name="Priest M."/>
            <person name="Roberts A."/>
            <person name="Saif S."/>
            <person name="Shea T."/>
            <person name="Sisk P."/>
            <person name="Sykes S."/>
            <person name="Wortman J."/>
            <person name="Nusbaum C."/>
            <person name="Birren B."/>
        </authorList>
    </citation>
    <scope>NUCLEOTIDE SEQUENCE [LARGE SCALE GENOMIC DNA]</scope>
    <source>
        <strain evidence="3">FAR1</strain>
    </source>
</reference>
<sequence>MTTKCPPNRAAIKERADVAAVQGCYRFLHRCPQNGKPPATGGVSVAGAGCISDPAYYQFITSGFAACLRQMAAMRSNLPGEARCDELRFGPGAERMQNRPYVGYRRKYHSRRDGLGRPRAGPKHFIITRNAFFIERLGPGALLEIAKIRHSIIRKRNSQSVCGELSRKSPRHHRRSEKNRILIGKKSTGHGDWAERERANTGEEGAGRAGVGREGGRFHHVYQMSTIMFCSCCRLLPILGFSGRHRIRSSQFLHSRHLLCRSSRLTSTPIVQAPHGSVFSRITGRKVDRMMRSVSQARLVSTGRLRTELDFRTEDETRNGYRGSEQQQKKPPATGAEIKTRLPYGAEYVDQYVLIVHPYRHLQRTGDVARFRVVPDGRQERVDQCVLPTAGGRSLTVHSTRWTAATTTTSTARDRSPQVPYLKGRLRSHRLGDDLHLYVRVMRCAWTVGATIASSSSIISIFKFGDIPPPFPLPCSPSPPSGPVSGEMPATPAPAPAPLPPPPIDNRTFPLPRLKLFRDVWLCVKVAVRLEPIVLAVRFPADHRDAGRCAHEQTLATLVERDAANTRRLLRTRRAAGYLCYKLALLKVVQIDRTVIATGCHH</sequence>
<feature type="region of interest" description="Disordered" evidence="1">
    <location>
        <begin position="163"/>
        <end position="210"/>
    </location>
</feature>
<accession>A0A182QNE6</accession>
<evidence type="ECO:0000313" key="2">
    <source>
        <dbReference type="EnsemblMetazoa" id="AFAF013681-PA"/>
    </source>
</evidence>
<feature type="compositionally biased region" description="Basic residues" evidence="1">
    <location>
        <begin position="168"/>
        <end position="177"/>
    </location>
</feature>
<reference evidence="2" key="2">
    <citation type="submission" date="2020-05" db="UniProtKB">
        <authorList>
            <consortium name="EnsemblMetazoa"/>
        </authorList>
    </citation>
    <scope>IDENTIFICATION</scope>
    <source>
        <strain evidence="2">FAR1</strain>
    </source>
</reference>
<organism evidence="2 3">
    <name type="scientific">Anopheles farauti</name>
    <dbReference type="NCBI Taxonomy" id="69004"/>
    <lineage>
        <taxon>Eukaryota</taxon>
        <taxon>Metazoa</taxon>
        <taxon>Ecdysozoa</taxon>
        <taxon>Arthropoda</taxon>
        <taxon>Hexapoda</taxon>
        <taxon>Insecta</taxon>
        <taxon>Pterygota</taxon>
        <taxon>Neoptera</taxon>
        <taxon>Endopterygota</taxon>
        <taxon>Diptera</taxon>
        <taxon>Nematocera</taxon>
        <taxon>Culicoidea</taxon>
        <taxon>Culicidae</taxon>
        <taxon>Anophelinae</taxon>
        <taxon>Anopheles</taxon>
    </lineage>
</organism>
<feature type="compositionally biased region" description="Pro residues" evidence="1">
    <location>
        <begin position="491"/>
        <end position="501"/>
    </location>
</feature>
<feature type="region of interest" description="Disordered" evidence="1">
    <location>
        <begin position="474"/>
        <end position="501"/>
    </location>
</feature>
<feature type="compositionally biased region" description="Basic and acidic residues" evidence="1">
    <location>
        <begin position="192"/>
        <end position="201"/>
    </location>
</feature>
<name>A0A182QNE6_9DIPT</name>
<dbReference type="VEuPathDB" id="VectorBase:AFAF013681"/>
<protein>
    <submittedName>
        <fullName evidence="2">Uncharacterized protein</fullName>
    </submittedName>
</protein>
<dbReference type="EnsemblMetazoa" id="AFAF013681-RA">
    <property type="protein sequence ID" value="AFAF013681-PA"/>
    <property type="gene ID" value="AFAF013681"/>
</dbReference>
<dbReference type="EMBL" id="AXCN02001427">
    <property type="status" value="NOT_ANNOTATED_CDS"/>
    <property type="molecule type" value="Genomic_DNA"/>
</dbReference>
<evidence type="ECO:0000256" key="1">
    <source>
        <dbReference type="SAM" id="MobiDB-lite"/>
    </source>
</evidence>
<feature type="region of interest" description="Disordered" evidence="1">
    <location>
        <begin position="311"/>
        <end position="336"/>
    </location>
</feature>
<evidence type="ECO:0000313" key="3">
    <source>
        <dbReference type="Proteomes" id="UP000075886"/>
    </source>
</evidence>
<dbReference type="AlphaFoldDB" id="A0A182QNE6"/>
<dbReference type="EMBL" id="AXCN02001428">
    <property type="status" value="NOT_ANNOTATED_CDS"/>
    <property type="molecule type" value="Genomic_DNA"/>
</dbReference>
<proteinExistence type="predicted"/>
<keyword evidence="3" id="KW-1185">Reference proteome</keyword>